<name>A0A2M8RTE2_9PAST</name>
<dbReference type="SUPFAM" id="SSF56349">
    <property type="entry name" value="DNA breaking-rejoining enzymes"/>
    <property type="match status" value="1"/>
</dbReference>
<dbReference type="InterPro" id="IPR044068">
    <property type="entry name" value="CB"/>
</dbReference>
<dbReference type="InterPro" id="IPR050090">
    <property type="entry name" value="Tyrosine_recombinase_XerCD"/>
</dbReference>
<dbReference type="InterPro" id="IPR011010">
    <property type="entry name" value="DNA_brk_join_enz"/>
</dbReference>
<sequence length="333" mass="38378">MATLTRQISGWRVQIRKKGVYKSGTFRTKAEAQAWANKIESEINAGLYSDIPNITFADLIDKYIKEITLHKRGKREETLRLTRLAAMDIGRIKLADLTEDDFRQWRDERLAKVKPASVLREWNTISNLMNVAVEEWKYLKVNHLKAVKKPKTPEERTRRYTDDEIERLTYVSGYDFNHLPLTVQSRVGAAMLFAIETAMRAGEICNATWRDYNPEKRILNIPITKNGYARTVPLSFAALKIINHLALVRTDKDDRIFQINSASLDTTFRKLKERAGLADADLHFHDTRREALSRLSKKVEVMTLAKISGHRDIKILLNTYYVPDMSEVADLLG</sequence>
<accession>A0A2M8RTE2</accession>
<feature type="domain" description="Tyr recombinase" evidence="5">
    <location>
        <begin position="155"/>
        <end position="333"/>
    </location>
</feature>
<dbReference type="GO" id="GO:0015074">
    <property type="term" value="P:DNA integration"/>
    <property type="evidence" value="ECO:0007669"/>
    <property type="project" value="UniProtKB-KW"/>
</dbReference>
<dbReference type="GO" id="GO:0003677">
    <property type="term" value="F:DNA binding"/>
    <property type="evidence" value="ECO:0007669"/>
    <property type="project" value="UniProtKB-UniRule"/>
</dbReference>
<dbReference type="Gene3D" id="1.10.150.130">
    <property type="match status" value="1"/>
</dbReference>
<dbReference type="PROSITE" id="PS51900">
    <property type="entry name" value="CB"/>
    <property type="match status" value="1"/>
</dbReference>
<dbReference type="PANTHER" id="PTHR30349">
    <property type="entry name" value="PHAGE INTEGRASE-RELATED"/>
    <property type="match status" value="1"/>
</dbReference>
<keyword evidence="2 4" id="KW-0238">DNA-binding</keyword>
<dbReference type="EMBL" id="PHGZ01000028">
    <property type="protein sequence ID" value="PJG82157.1"/>
    <property type="molecule type" value="Genomic_DNA"/>
</dbReference>
<proteinExistence type="predicted"/>
<dbReference type="InterPro" id="IPR013762">
    <property type="entry name" value="Integrase-like_cat_sf"/>
</dbReference>
<keyword evidence="1" id="KW-0229">DNA integration</keyword>
<dbReference type="Pfam" id="PF00589">
    <property type="entry name" value="Phage_integrase"/>
    <property type="match status" value="1"/>
</dbReference>
<gene>
    <name evidence="7" type="ORF">CVP04_10905</name>
</gene>
<feature type="domain" description="Core-binding (CB)" evidence="6">
    <location>
        <begin position="54"/>
        <end position="133"/>
    </location>
</feature>
<evidence type="ECO:0000256" key="2">
    <source>
        <dbReference type="ARBA" id="ARBA00023125"/>
    </source>
</evidence>
<evidence type="ECO:0000256" key="4">
    <source>
        <dbReference type="PROSITE-ProRule" id="PRU01248"/>
    </source>
</evidence>
<dbReference type="PANTHER" id="PTHR30349:SF94">
    <property type="entry name" value="INTEGRASE_RECOMBINASE HI_1414-RELATED"/>
    <property type="match status" value="1"/>
</dbReference>
<comment type="caution">
    <text evidence="7">The sequence shown here is derived from an EMBL/GenBank/DDBJ whole genome shotgun (WGS) entry which is preliminary data.</text>
</comment>
<dbReference type="PROSITE" id="PS51898">
    <property type="entry name" value="TYR_RECOMBINASE"/>
    <property type="match status" value="1"/>
</dbReference>
<dbReference type="Proteomes" id="UP000230282">
    <property type="component" value="Unassembled WGS sequence"/>
</dbReference>
<protein>
    <submittedName>
        <fullName evidence="7">Integrase</fullName>
    </submittedName>
</protein>
<dbReference type="InterPro" id="IPR010998">
    <property type="entry name" value="Integrase_recombinase_N"/>
</dbReference>
<dbReference type="Gene3D" id="1.10.443.10">
    <property type="entry name" value="Intergrase catalytic core"/>
    <property type="match status" value="1"/>
</dbReference>
<dbReference type="RefSeq" id="WP_100297544.1">
    <property type="nucleotide sequence ID" value="NZ_PHGZ01000028.1"/>
</dbReference>
<keyword evidence="8" id="KW-1185">Reference proteome</keyword>
<reference evidence="7 8" key="1">
    <citation type="submission" date="2017-11" db="EMBL/GenBank/DDBJ databases">
        <title>Reclassification of Bisgaard taxon 5 as Caviibacterium pharyngocola gen. nov., sp. nov.</title>
        <authorList>
            <person name="Christensen H."/>
        </authorList>
    </citation>
    <scope>NUCLEOTIDE SEQUENCE [LARGE SCALE GENOMIC DNA]</scope>
    <source>
        <strain evidence="7 8">7_3</strain>
    </source>
</reference>
<dbReference type="AlphaFoldDB" id="A0A2M8RTE2"/>
<organism evidence="7 8">
    <name type="scientific">Caviibacterium pharyngocola</name>
    <dbReference type="NCBI Taxonomy" id="28159"/>
    <lineage>
        <taxon>Bacteria</taxon>
        <taxon>Pseudomonadati</taxon>
        <taxon>Pseudomonadota</taxon>
        <taxon>Gammaproteobacteria</taxon>
        <taxon>Pasteurellales</taxon>
        <taxon>Pasteurellaceae</taxon>
        <taxon>Caviibacterium</taxon>
    </lineage>
</organism>
<evidence type="ECO:0000256" key="1">
    <source>
        <dbReference type="ARBA" id="ARBA00022908"/>
    </source>
</evidence>
<evidence type="ECO:0000313" key="7">
    <source>
        <dbReference type="EMBL" id="PJG82157.1"/>
    </source>
</evidence>
<dbReference type="GO" id="GO:0006310">
    <property type="term" value="P:DNA recombination"/>
    <property type="evidence" value="ECO:0007669"/>
    <property type="project" value="UniProtKB-KW"/>
</dbReference>
<keyword evidence="3" id="KW-0233">DNA recombination</keyword>
<dbReference type="OrthoDB" id="5567253at2"/>
<evidence type="ECO:0000256" key="3">
    <source>
        <dbReference type="ARBA" id="ARBA00023172"/>
    </source>
</evidence>
<dbReference type="InterPro" id="IPR002104">
    <property type="entry name" value="Integrase_catalytic"/>
</dbReference>
<dbReference type="CDD" id="cd00796">
    <property type="entry name" value="INT_Rci_Hp1_C"/>
    <property type="match status" value="1"/>
</dbReference>
<evidence type="ECO:0000259" key="6">
    <source>
        <dbReference type="PROSITE" id="PS51900"/>
    </source>
</evidence>
<evidence type="ECO:0000313" key="8">
    <source>
        <dbReference type="Proteomes" id="UP000230282"/>
    </source>
</evidence>
<evidence type="ECO:0000259" key="5">
    <source>
        <dbReference type="PROSITE" id="PS51898"/>
    </source>
</evidence>